<feature type="compositionally biased region" description="Low complexity" evidence="1">
    <location>
        <begin position="8"/>
        <end position="21"/>
    </location>
</feature>
<sequence>MYVHTHTRTTTTTITLGPYHTKPSQESRTSDPPNHASVPPHHLSAEWFMVVAAVLRVYCVGVGGVVEVEGWRGM</sequence>
<comment type="caution">
    <text evidence="2">The sequence shown here is derived from an EMBL/GenBank/DDBJ whole genome shotgun (WGS) entry which is preliminary data.</text>
</comment>
<evidence type="ECO:0000256" key="1">
    <source>
        <dbReference type="SAM" id="MobiDB-lite"/>
    </source>
</evidence>
<dbReference type="EMBL" id="VSRR010004876">
    <property type="protein sequence ID" value="MPC40965.1"/>
    <property type="molecule type" value="Genomic_DNA"/>
</dbReference>
<gene>
    <name evidence="2" type="ORF">E2C01_034543</name>
</gene>
<keyword evidence="3" id="KW-1185">Reference proteome</keyword>
<dbReference type="AlphaFoldDB" id="A0A5B7F5W9"/>
<protein>
    <submittedName>
        <fullName evidence="2">Uncharacterized protein</fullName>
    </submittedName>
</protein>
<name>A0A5B7F5W9_PORTR</name>
<reference evidence="2 3" key="1">
    <citation type="submission" date="2019-05" db="EMBL/GenBank/DDBJ databases">
        <title>Another draft genome of Portunus trituberculatus and its Hox gene families provides insights of decapod evolution.</title>
        <authorList>
            <person name="Jeong J.-H."/>
            <person name="Song I."/>
            <person name="Kim S."/>
            <person name="Choi T."/>
            <person name="Kim D."/>
            <person name="Ryu S."/>
            <person name="Kim W."/>
        </authorList>
    </citation>
    <scope>NUCLEOTIDE SEQUENCE [LARGE SCALE GENOMIC DNA]</scope>
    <source>
        <tissue evidence="2">Muscle</tissue>
    </source>
</reference>
<evidence type="ECO:0000313" key="2">
    <source>
        <dbReference type="EMBL" id="MPC40965.1"/>
    </source>
</evidence>
<evidence type="ECO:0000313" key="3">
    <source>
        <dbReference type="Proteomes" id="UP000324222"/>
    </source>
</evidence>
<feature type="region of interest" description="Disordered" evidence="1">
    <location>
        <begin position="1"/>
        <end position="38"/>
    </location>
</feature>
<dbReference type="Proteomes" id="UP000324222">
    <property type="component" value="Unassembled WGS sequence"/>
</dbReference>
<accession>A0A5B7F5W9</accession>
<organism evidence="2 3">
    <name type="scientific">Portunus trituberculatus</name>
    <name type="common">Swimming crab</name>
    <name type="synonym">Neptunus trituberculatus</name>
    <dbReference type="NCBI Taxonomy" id="210409"/>
    <lineage>
        <taxon>Eukaryota</taxon>
        <taxon>Metazoa</taxon>
        <taxon>Ecdysozoa</taxon>
        <taxon>Arthropoda</taxon>
        <taxon>Crustacea</taxon>
        <taxon>Multicrustacea</taxon>
        <taxon>Malacostraca</taxon>
        <taxon>Eumalacostraca</taxon>
        <taxon>Eucarida</taxon>
        <taxon>Decapoda</taxon>
        <taxon>Pleocyemata</taxon>
        <taxon>Brachyura</taxon>
        <taxon>Eubrachyura</taxon>
        <taxon>Portunoidea</taxon>
        <taxon>Portunidae</taxon>
        <taxon>Portuninae</taxon>
        <taxon>Portunus</taxon>
    </lineage>
</organism>
<proteinExistence type="predicted"/>